<sequence length="96" mass="11229">MRLRAQQALKSQLSFAEFVLFAETWCDEMPSSVDPKIAAQYRDAWFELEIVNALALEAWDSDGRPRDWDDQWCDLHKDEAEEVLVEFLVLLGTFNF</sequence>
<name>A0A5E4RB77_9BURK</name>
<keyword evidence="2" id="KW-1185">Reference proteome</keyword>
<dbReference type="EMBL" id="CABPRZ010000001">
    <property type="protein sequence ID" value="VVD60510.1"/>
    <property type="molecule type" value="Genomic_DNA"/>
</dbReference>
<dbReference type="RefSeq" id="WP_150695073.1">
    <property type="nucleotide sequence ID" value="NZ_CABPRZ010000001.1"/>
</dbReference>
<accession>A0A5E4RB77</accession>
<dbReference type="AlphaFoldDB" id="A0A5E4RB77"/>
<evidence type="ECO:0000313" key="2">
    <source>
        <dbReference type="Proteomes" id="UP000414233"/>
    </source>
</evidence>
<organism evidence="1 2">
    <name type="scientific">Pandoraea terrae</name>
    <dbReference type="NCBI Taxonomy" id="1537710"/>
    <lineage>
        <taxon>Bacteria</taxon>
        <taxon>Pseudomonadati</taxon>
        <taxon>Pseudomonadota</taxon>
        <taxon>Betaproteobacteria</taxon>
        <taxon>Burkholderiales</taxon>
        <taxon>Burkholderiaceae</taxon>
        <taxon>Pandoraea</taxon>
    </lineage>
</organism>
<evidence type="ECO:0000313" key="1">
    <source>
        <dbReference type="EMBL" id="VVD60510.1"/>
    </source>
</evidence>
<protein>
    <submittedName>
        <fullName evidence="1">Uncharacterized protein</fullName>
    </submittedName>
</protein>
<dbReference type="Proteomes" id="UP000414233">
    <property type="component" value="Unassembled WGS sequence"/>
</dbReference>
<reference evidence="1 2" key="1">
    <citation type="submission" date="2019-08" db="EMBL/GenBank/DDBJ databases">
        <authorList>
            <person name="Peeters C."/>
        </authorList>
    </citation>
    <scope>NUCLEOTIDE SEQUENCE [LARGE SCALE GENOMIC DNA]</scope>
    <source>
        <strain evidence="1 2">LMG 30175</strain>
    </source>
</reference>
<dbReference type="OrthoDB" id="9157220at2"/>
<proteinExistence type="predicted"/>
<gene>
    <name evidence="1" type="ORF">PTE30175_00075</name>
</gene>